<organism evidence="2 3">
    <name type="scientific">Ureaplasma ceti</name>
    <dbReference type="NCBI Taxonomy" id="3119530"/>
    <lineage>
        <taxon>Bacteria</taxon>
        <taxon>Bacillati</taxon>
        <taxon>Mycoplasmatota</taxon>
        <taxon>Mycoplasmoidales</taxon>
        <taxon>Mycoplasmoidaceae</taxon>
        <taxon>Ureaplasma</taxon>
    </lineage>
</organism>
<feature type="region of interest" description="Disordered" evidence="1">
    <location>
        <begin position="22"/>
        <end position="62"/>
    </location>
</feature>
<evidence type="ECO:0000256" key="1">
    <source>
        <dbReference type="SAM" id="MobiDB-lite"/>
    </source>
</evidence>
<reference evidence="2" key="1">
    <citation type="submission" date="2024-02" db="EMBL/GenBank/DDBJ databases">
        <title>Draft genome sequence of new strains in genus Ureaplasma.</title>
        <authorList>
            <person name="Nakajima Y."/>
            <person name="Segawa T."/>
        </authorList>
    </citation>
    <scope>NUCLEOTIDE SEQUENCE [LARGE SCALE GENOMIC DNA]</scope>
    <source>
        <strain evidence="2">OM1</strain>
    </source>
</reference>
<dbReference type="Proteomes" id="UP001449582">
    <property type="component" value="Unassembled WGS sequence"/>
</dbReference>
<comment type="caution">
    <text evidence="2">The sequence shown here is derived from an EMBL/GenBank/DDBJ whole genome shotgun (WGS) entry which is preliminary data.</text>
</comment>
<feature type="compositionally biased region" description="Low complexity" evidence="1">
    <location>
        <begin position="23"/>
        <end position="35"/>
    </location>
</feature>
<accession>A0ABP9U4M1</accession>
<gene>
    <name evidence="2" type="ORF">UREOM_0210</name>
</gene>
<name>A0ABP9U4M1_9BACT</name>
<sequence length="62" mass="6949">MLDKFYNLVINKKLTMKGSEIMANNNHKANQANSNRGTSGVNKENSKMNGNRGKQLNPNNKK</sequence>
<evidence type="ECO:0000313" key="2">
    <source>
        <dbReference type="EMBL" id="GAA5414310.1"/>
    </source>
</evidence>
<dbReference type="EMBL" id="BAABQM010000001">
    <property type="protein sequence ID" value="GAA5414310.1"/>
    <property type="molecule type" value="Genomic_DNA"/>
</dbReference>
<keyword evidence="3" id="KW-1185">Reference proteome</keyword>
<evidence type="ECO:0000313" key="3">
    <source>
        <dbReference type="Proteomes" id="UP001449582"/>
    </source>
</evidence>
<feature type="compositionally biased region" description="Polar residues" evidence="1">
    <location>
        <begin position="36"/>
        <end position="62"/>
    </location>
</feature>
<protein>
    <submittedName>
        <fullName evidence="2">Uncharacterized protein</fullName>
    </submittedName>
</protein>
<proteinExistence type="predicted"/>